<accession>A0A1I7Y808</accession>
<organism evidence="2 3">
    <name type="scientific">Steinernema glaseri</name>
    <dbReference type="NCBI Taxonomy" id="37863"/>
    <lineage>
        <taxon>Eukaryota</taxon>
        <taxon>Metazoa</taxon>
        <taxon>Ecdysozoa</taxon>
        <taxon>Nematoda</taxon>
        <taxon>Chromadorea</taxon>
        <taxon>Rhabditida</taxon>
        <taxon>Tylenchina</taxon>
        <taxon>Panagrolaimomorpha</taxon>
        <taxon>Strongyloidoidea</taxon>
        <taxon>Steinernematidae</taxon>
        <taxon>Steinernema</taxon>
    </lineage>
</organism>
<evidence type="ECO:0000313" key="3">
    <source>
        <dbReference type="WBParaSite" id="L893_g13408.t1"/>
    </source>
</evidence>
<dbReference type="Proteomes" id="UP000095287">
    <property type="component" value="Unplaced"/>
</dbReference>
<protein>
    <submittedName>
        <fullName evidence="3">Uncharacterized protein</fullName>
    </submittedName>
</protein>
<dbReference type="WBParaSite" id="L893_g13408.t1">
    <property type="protein sequence ID" value="L893_g13408.t1"/>
    <property type="gene ID" value="L893_g13408"/>
</dbReference>
<feature type="region of interest" description="Disordered" evidence="1">
    <location>
        <begin position="1"/>
        <end position="32"/>
    </location>
</feature>
<feature type="compositionally biased region" description="Basic residues" evidence="1">
    <location>
        <begin position="8"/>
        <end position="22"/>
    </location>
</feature>
<evidence type="ECO:0000313" key="2">
    <source>
        <dbReference type="Proteomes" id="UP000095287"/>
    </source>
</evidence>
<proteinExistence type="predicted"/>
<name>A0A1I7Y808_9BILA</name>
<dbReference type="AlphaFoldDB" id="A0A1I7Y808"/>
<reference evidence="3" key="1">
    <citation type="submission" date="2016-11" db="UniProtKB">
        <authorList>
            <consortium name="WormBaseParasite"/>
        </authorList>
    </citation>
    <scope>IDENTIFICATION</scope>
</reference>
<evidence type="ECO:0000256" key="1">
    <source>
        <dbReference type="SAM" id="MobiDB-lite"/>
    </source>
</evidence>
<sequence>MKQCDFRHHLRSSLRSRQHQRARNATDGCGERGCGQAVPTVETPLQPLVPFRALQWTRIAASPGTFCCWCAARRNWAPDFISADLLVPHFLQTQRN</sequence>
<keyword evidence="2" id="KW-1185">Reference proteome</keyword>